<evidence type="ECO:0000313" key="3">
    <source>
        <dbReference type="Proteomes" id="UP000521227"/>
    </source>
</evidence>
<evidence type="ECO:0000313" key="2">
    <source>
        <dbReference type="EMBL" id="MBB5051670.1"/>
    </source>
</evidence>
<accession>A0A840MY37</accession>
<name>A0A840MY37_9BRAD</name>
<dbReference type="Proteomes" id="UP000521227">
    <property type="component" value="Unassembled WGS sequence"/>
</dbReference>
<dbReference type="EMBL" id="JACHIJ010000002">
    <property type="protein sequence ID" value="MBB5051670.1"/>
    <property type="molecule type" value="Genomic_DNA"/>
</dbReference>
<protein>
    <submittedName>
        <fullName evidence="2">Uncharacterized protein</fullName>
    </submittedName>
</protein>
<comment type="caution">
    <text evidence="2">The sequence shown here is derived from an EMBL/GenBank/DDBJ whole genome shotgun (WGS) entry which is preliminary data.</text>
</comment>
<feature type="compositionally biased region" description="Basic and acidic residues" evidence="1">
    <location>
        <begin position="65"/>
        <end position="75"/>
    </location>
</feature>
<organism evidence="2 3">
    <name type="scientific">Afipia massiliensis</name>
    <dbReference type="NCBI Taxonomy" id="211460"/>
    <lineage>
        <taxon>Bacteria</taxon>
        <taxon>Pseudomonadati</taxon>
        <taxon>Pseudomonadota</taxon>
        <taxon>Alphaproteobacteria</taxon>
        <taxon>Hyphomicrobiales</taxon>
        <taxon>Nitrobacteraceae</taxon>
        <taxon>Afipia</taxon>
    </lineage>
</organism>
<dbReference type="RefSeq" id="WP_184083702.1">
    <property type="nucleotide sequence ID" value="NZ_JACHIJ010000002.1"/>
</dbReference>
<reference evidence="2 3" key="1">
    <citation type="submission" date="2020-08" db="EMBL/GenBank/DDBJ databases">
        <title>Genomic Encyclopedia of Type Strains, Phase IV (KMG-IV): sequencing the most valuable type-strain genomes for metagenomic binning, comparative biology and taxonomic classification.</title>
        <authorList>
            <person name="Goeker M."/>
        </authorList>
    </citation>
    <scope>NUCLEOTIDE SEQUENCE [LARGE SCALE GENOMIC DNA]</scope>
    <source>
        <strain evidence="2 3">DSM 17498</strain>
    </source>
</reference>
<proteinExistence type="predicted"/>
<feature type="region of interest" description="Disordered" evidence="1">
    <location>
        <begin position="56"/>
        <end position="75"/>
    </location>
</feature>
<sequence>MIQILRLCTQPVETGFALAEVNGSPAGTVPAEPCIGGGAALRQVIALQRTALSKEAANGPQSPFDLRHKSDTTGRVGLKSEPKIAFGNKGLMIAIYDVLETKSDIDWF</sequence>
<gene>
    <name evidence="2" type="ORF">HNQ36_001624</name>
</gene>
<evidence type="ECO:0000256" key="1">
    <source>
        <dbReference type="SAM" id="MobiDB-lite"/>
    </source>
</evidence>
<dbReference type="AlphaFoldDB" id="A0A840MY37"/>